<dbReference type="SUPFAM" id="SSF52096">
    <property type="entry name" value="ClpP/crotonase"/>
    <property type="match status" value="1"/>
</dbReference>
<accession>D9PGE6</accession>
<comment type="caution">
    <text evidence="2">The sequence shown here is derived from an EMBL/GenBank/DDBJ whole genome shotgun (WGS) entry which is preliminary data.</text>
</comment>
<organism evidence="2">
    <name type="scientific">sediment metagenome</name>
    <dbReference type="NCBI Taxonomy" id="749907"/>
    <lineage>
        <taxon>unclassified sequences</taxon>
        <taxon>metagenomes</taxon>
        <taxon>ecological metagenomes</taxon>
    </lineage>
</organism>
<dbReference type="PANTHER" id="PTHR43802:SF1">
    <property type="entry name" value="IP11341P-RELATED"/>
    <property type="match status" value="1"/>
</dbReference>
<dbReference type="InterPro" id="IPR001753">
    <property type="entry name" value="Enoyl-CoA_hydra/iso"/>
</dbReference>
<comment type="similarity">
    <text evidence="1">Belongs to the enoyl-CoA hydratase/isomerase family.</text>
</comment>
<evidence type="ECO:0000256" key="1">
    <source>
        <dbReference type="ARBA" id="ARBA00005254"/>
    </source>
</evidence>
<protein>
    <submittedName>
        <fullName evidence="2">Enoyl-CoA hydratase</fullName>
        <ecNumber evidence="2">4.2.1.55</ecNumber>
    </submittedName>
</protein>
<feature type="non-terminal residue" evidence="2">
    <location>
        <position position="136"/>
    </location>
</feature>
<dbReference type="Pfam" id="PF00378">
    <property type="entry name" value="ECH_1"/>
    <property type="match status" value="1"/>
</dbReference>
<name>D9PGE6_9ZZZZ</name>
<gene>
    <name evidence="2" type="primary">crt</name>
    <name evidence="2" type="ORF">LDC_0593</name>
</gene>
<reference evidence="2" key="1">
    <citation type="submission" date="2010-07" db="EMBL/GenBank/DDBJ databases">
        <authorList>
            <consortium name="CONSOLIDER consortium CSD2007-00005"/>
            <person name="Guazzaroni M.-E."/>
            <person name="Richter M."/>
            <person name="Garcia-Salamanca A."/>
            <person name="Yarza P."/>
            <person name="Ferrer M."/>
        </authorList>
    </citation>
    <scope>NUCLEOTIDE SEQUENCE</scope>
</reference>
<proteinExistence type="inferred from homology"/>
<dbReference type="EC" id="4.2.1.55" evidence="2"/>
<keyword evidence="2" id="KW-0456">Lyase</keyword>
<dbReference type="PANTHER" id="PTHR43802">
    <property type="entry name" value="ENOYL-COA HYDRATASE"/>
    <property type="match status" value="1"/>
</dbReference>
<dbReference type="GO" id="GO:0016829">
    <property type="term" value="F:lyase activity"/>
    <property type="evidence" value="ECO:0007669"/>
    <property type="project" value="UniProtKB-KW"/>
</dbReference>
<dbReference type="Gene3D" id="3.90.226.10">
    <property type="entry name" value="2-enoyl-CoA Hydratase, Chain A, domain 1"/>
    <property type="match status" value="1"/>
</dbReference>
<sequence>MAAVIITGAGEKAFTAGVDLKEMETAPLTPEELGPDSTVNRAFRALGKPTIAAVNGFAITGGMELAINCDILVASTNARFADTHARVGIVPGWGMSQILPRLIGPVRARYMSYTGNFVDAATAKAWGLVLEVLPPG</sequence>
<dbReference type="CDD" id="cd06558">
    <property type="entry name" value="crotonase-like"/>
    <property type="match status" value="1"/>
</dbReference>
<dbReference type="AlphaFoldDB" id="D9PGE6"/>
<reference evidence="2" key="2">
    <citation type="journal article" date="2011" name="Microb. Ecol.">
        <title>Taxonomic and Functional Metagenomic Profiling of the Microbial Community in the Anoxic Sediment of a Sub-saline Shallow Lake (Laguna de Carrizo, Central Spain).</title>
        <authorList>
            <person name="Ferrer M."/>
            <person name="Guazzaroni M.E."/>
            <person name="Richter M."/>
            <person name="Garcia-Salamanca A."/>
            <person name="Yarza P."/>
            <person name="Suarez-Suarez A."/>
            <person name="Solano J."/>
            <person name="Alcaide M."/>
            <person name="van Dillewijn P."/>
            <person name="Molina-Henares M.A."/>
            <person name="Lopez-Cortes N."/>
            <person name="Al-Ramahi Y."/>
            <person name="Guerrero C."/>
            <person name="Acosta A."/>
            <person name="de Eugenio L.I."/>
            <person name="Martinez V."/>
            <person name="Marques S."/>
            <person name="Rojo F."/>
            <person name="Santero E."/>
            <person name="Genilloud O."/>
            <person name="Perez-Perez J."/>
            <person name="Rossello-Mora R."/>
            <person name="Ramos J.L."/>
        </authorList>
    </citation>
    <scope>NUCLEOTIDE SEQUENCE</scope>
</reference>
<evidence type="ECO:0000313" key="2">
    <source>
        <dbReference type="EMBL" id="EFK97368.1"/>
    </source>
</evidence>
<dbReference type="InterPro" id="IPR029045">
    <property type="entry name" value="ClpP/crotonase-like_dom_sf"/>
</dbReference>
<dbReference type="EMBL" id="ADZX01000226">
    <property type="protein sequence ID" value="EFK97368.1"/>
    <property type="molecule type" value="Genomic_DNA"/>
</dbReference>